<dbReference type="Pfam" id="PF20408">
    <property type="entry name" value="Abhydrolase_11"/>
    <property type="match status" value="1"/>
</dbReference>
<evidence type="ECO:0000259" key="2">
    <source>
        <dbReference type="Pfam" id="PF20408"/>
    </source>
</evidence>
<dbReference type="InterPro" id="IPR029058">
    <property type="entry name" value="AB_hydrolase_fold"/>
</dbReference>
<dbReference type="PANTHER" id="PTHR13136:SF11">
    <property type="entry name" value="TESTIS-EXPRESSED PROTEIN 30"/>
    <property type="match status" value="1"/>
</dbReference>
<sequence>MASKKRPAASIAPGGHHSKKSGKSVKSVKPRPSASSTAVPLVAKAANKPSLQAGCVFVCAGGAGGGFSRQEMLAELGKMARVHFTGAPNLTSSEREEPFLKQFVAEAHAAARRFGSSSPMYLVGHSFGSRAAVHLWARGEYRRQLPRSCRGIIAFGYPLMHPTQRREQKLLELPESTKILFISGTRDSFAGDFSLLETTLGRAACGKNCRVVKVEGGDHGLKCRKSLEETALQTVREALTGFLK</sequence>
<dbReference type="OMA" id="SCMVAAD"/>
<name>A0A813GLU4_POLGL</name>
<keyword evidence="4" id="KW-1185">Reference proteome</keyword>
<dbReference type="Gene3D" id="3.40.50.1820">
    <property type="entry name" value="alpha/beta hydrolase"/>
    <property type="match status" value="1"/>
</dbReference>
<gene>
    <name evidence="3" type="ORF">PGLA1383_LOCUS44019</name>
</gene>
<dbReference type="PANTHER" id="PTHR13136">
    <property type="entry name" value="TESTIS DEVELOPMENT PROTEIN PRTD"/>
    <property type="match status" value="1"/>
</dbReference>
<dbReference type="SUPFAM" id="SSF53474">
    <property type="entry name" value="alpha/beta-Hydrolases"/>
    <property type="match status" value="1"/>
</dbReference>
<proteinExistence type="predicted"/>
<dbReference type="InterPro" id="IPR026555">
    <property type="entry name" value="NSL3/Tex30"/>
</dbReference>
<comment type="caution">
    <text evidence="3">The sequence shown here is derived from an EMBL/GenBank/DDBJ whole genome shotgun (WGS) entry which is preliminary data.</text>
</comment>
<accession>A0A813GLU4</accession>
<dbReference type="EMBL" id="CAJNNV010029120">
    <property type="protein sequence ID" value="CAE8627205.1"/>
    <property type="molecule type" value="Genomic_DNA"/>
</dbReference>
<dbReference type="Proteomes" id="UP000654075">
    <property type="component" value="Unassembled WGS sequence"/>
</dbReference>
<dbReference type="InterPro" id="IPR046879">
    <property type="entry name" value="KANL3/Tex30_Abhydrolase"/>
</dbReference>
<feature type="region of interest" description="Disordered" evidence="1">
    <location>
        <begin position="1"/>
        <end position="38"/>
    </location>
</feature>
<dbReference type="AlphaFoldDB" id="A0A813GLU4"/>
<protein>
    <recommendedName>
        <fullName evidence="2">KANL3/Tex30 alpha/beta hydrolase-like domain-containing protein</fullName>
    </recommendedName>
</protein>
<feature type="domain" description="KANL3/Tex30 alpha/beta hydrolase-like" evidence="2">
    <location>
        <begin position="100"/>
        <end position="239"/>
    </location>
</feature>
<evidence type="ECO:0000313" key="4">
    <source>
        <dbReference type="Proteomes" id="UP000654075"/>
    </source>
</evidence>
<dbReference type="OrthoDB" id="6415022at2759"/>
<evidence type="ECO:0000256" key="1">
    <source>
        <dbReference type="SAM" id="MobiDB-lite"/>
    </source>
</evidence>
<organism evidence="3 4">
    <name type="scientific">Polarella glacialis</name>
    <name type="common">Dinoflagellate</name>
    <dbReference type="NCBI Taxonomy" id="89957"/>
    <lineage>
        <taxon>Eukaryota</taxon>
        <taxon>Sar</taxon>
        <taxon>Alveolata</taxon>
        <taxon>Dinophyceae</taxon>
        <taxon>Suessiales</taxon>
        <taxon>Suessiaceae</taxon>
        <taxon>Polarella</taxon>
    </lineage>
</organism>
<evidence type="ECO:0000313" key="3">
    <source>
        <dbReference type="EMBL" id="CAE8627205.1"/>
    </source>
</evidence>
<reference evidence="3" key="1">
    <citation type="submission" date="2021-02" db="EMBL/GenBank/DDBJ databases">
        <authorList>
            <person name="Dougan E. K."/>
            <person name="Rhodes N."/>
            <person name="Thang M."/>
            <person name="Chan C."/>
        </authorList>
    </citation>
    <scope>NUCLEOTIDE SEQUENCE</scope>
</reference>
<feature type="compositionally biased region" description="Basic residues" evidence="1">
    <location>
        <begin position="16"/>
        <end position="29"/>
    </location>
</feature>